<feature type="transmembrane region" description="Helical" evidence="1">
    <location>
        <begin position="49"/>
        <end position="68"/>
    </location>
</feature>
<dbReference type="AlphaFoldDB" id="A0A238X5H9"/>
<feature type="transmembrane region" description="Helical" evidence="1">
    <location>
        <begin position="175"/>
        <end position="196"/>
    </location>
</feature>
<keyword evidence="1" id="KW-1133">Transmembrane helix</keyword>
<keyword evidence="1" id="KW-0472">Membrane</keyword>
<dbReference type="Proteomes" id="UP000198412">
    <property type="component" value="Unassembled WGS sequence"/>
</dbReference>
<name>A0A238X5H9_9FLAO</name>
<evidence type="ECO:0000256" key="1">
    <source>
        <dbReference type="SAM" id="Phobius"/>
    </source>
</evidence>
<feature type="transmembrane region" description="Helical" evidence="1">
    <location>
        <begin position="114"/>
        <end position="133"/>
    </location>
</feature>
<reference evidence="3" key="1">
    <citation type="submission" date="2017-06" db="EMBL/GenBank/DDBJ databases">
        <authorList>
            <person name="Varghese N."/>
            <person name="Submissions S."/>
        </authorList>
    </citation>
    <scope>NUCLEOTIDE SEQUENCE [LARGE SCALE GENOMIC DNA]</scope>
    <source>
        <strain evidence="3">DSM 27993</strain>
    </source>
</reference>
<proteinExistence type="predicted"/>
<feature type="transmembrane region" description="Helical" evidence="1">
    <location>
        <begin position="74"/>
        <end position="93"/>
    </location>
</feature>
<protein>
    <submittedName>
        <fullName evidence="2">Uncharacterized protein</fullName>
    </submittedName>
</protein>
<sequence length="206" mass="24123">MQNGIIYTILKFIFDNLKYLSLVELIKNLSVKIFADKSNILSIVKTSRIAVDTFIILKWTFVIILLKYSINNSFLTFIVWYLIISNIYTYFYYHVWKAESLNPDNYTIDRVRRRFITLLLSIGFSNLCFAYLFRLPYVTDFKWSNDLALNIKSLWFSYANSITADYEYVKPITEVGINLTITQLIISFIFLTIILGKSIPQTSSTT</sequence>
<gene>
    <name evidence="2" type="ORF">SAMN04488111_1574</name>
</gene>
<dbReference type="EMBL" id="FZNX01000002">
    <property type="protein sequence ID" value="SNR53892.1"/>
    <property type="molecule type" value="Genomic_DNA"/>
</dbReference>
<evidence type="ECO:0000313" key="2">
    <source>
        <dbReference type="EMBL" id="SNR53892.1"/>
    </source>
</evidence>
<accession>A0A238X5H9</accession>
<evidence type="ECO:0000313" key="3">
    <source>
        <dbReference type="Proteomes" id="UP000198412"/>
    </source>
</evidence>
<keyword evidence="3" id="KW-1185">Reference proteome</keyword>
<keyword evidence="1" id="KW-0812">Transmembrane</keyword>
<organism evidence="2 3">
    <name type="scientific">Lutibacter flavus</name>
    <dbReference type="NCBI Taxonomy" id="691689"/>
    <lineage>
        <taxon>Bacteria</taxon>
        <taxon>Pseudomonadati</taxon>
        <taxon>Bacteroidota</taxon>
        <taxon>Flavobacteriia</taxon>
        <taxon>Flavobacteriales</taxon>
        <taxon>Flavobacteriaceae</taxon>
        <taxon>Lutibacter</taxon>
    </lineage>
</organism>